<reference evidence="3 4" key="1">
    <citation type="journal article" date="2012" name="Appl. Environ. Microbiol.">
        <title>Short-read sequencing for genomic analysis of the brown rot fungus Fibroporia radiculosa.</title>
        <authorList>
            <person name="Tang J.D."/>
            <person name="Perkins A.D."/>
            <person name="Sonstegard T.S."/>
            <person name="Schroeder S.G."/>
            <person name="Burgess S.C."/>
            <person name="Diehl S.V."/>
        </authorList>
    </citation>
    <scope>NUCLEOTIDE SEQUENCE [LARGE SCALE GENOMIC DNA]</scope>
    <source>
        <strain evidence="3 4">TFFH 294</strain>
    </source>
</reference>
<name>J4G8U9_9APHY</name>
<protein>
    <submittedName>
        <fullName evidence="3">Uncharacterized protein</fullName>
    </submittedName>
</protein>
<dbReference type="RefSeq" id="XP_012182391.1">
    <property type="nucleotide sequence ID" value="XM_012327001.1"/>
</dbReference>
<feature type="region of interest" description="Disordered" evidence="1">
    <location>
        <begin position="65"/>
        <end position="84"/>
    </location>
</feature>
<keyword evidence="2" id="KW-0812">Transmembrane</keyword>
<dbReference type="OrthoDB" id="2670057at2759"/>
<dbReference type="EMBL" id="HE797101">
    <property type="protein sequence ID" value="CCM03108.1"/>
    <property type="molecule type" value="Genomic_DNA"/>
</dbReference>
<dbReference type="InParanoid" id="J4G8U9"/>
<keyword evidence="4" id="KW-1185">Reference proteome</keyword>
<accession>J4G8U9</accession>
<evidence type="ECO:0000313" key="3">
    <source>
        <dbReference type="EMBL" id="CCM03108.1"/>
    </source>
</evidence>
<dbReference type="Proteomes" id="UP000006352">
    <property type="component" value="Unassembled WGS sequence"/>
</dbReference>
<evidence type="ECO:0000256" key="1">
    <source>
        <dbReference type="SAM" id="MobiDB-lite"/>
    </source>
</evidence>
<keyword evidence="2" id="KW-1133">Transmembrane helix</keyword>
<dbReference type="AlphaFoldDB" id="J4G8U9"/>
<dbReference type="HOGENOM" id="CLU_598597_0_0_1"/>
<feature type="compositionally biased region" description="Polar residues" evidence="1">
    <location>
        <begin position="309"/>
        <end position="318"/>
    </location>
</feature>
<feature type="transmembrane region" description="Helical" evidence="2">
    <location>
        <begin position="91"/>
        <end position="117"/>
    </location>
</feature>
<feature type="region of interest" description="Disordered" evidence="1">
    <location>
        <begin position="309"/>
        <end position="360"/>
    </location>
</feature>
<proteinExistence type="predicted"/>
<organism evidence="3 4">
    <name type="scientific">Fibroporia radiculosa</name>
    <dbReference type="NCBI Taxonomy" id="599839"/>
    <lineage>
        <taxon>Eukaryota</taxon>
        <taxon>Fungi</taxon>
        <taxon>Dikarya</taxon>
        <taxon>Basidiomycota</taxon>
        <taxon>Agaricomycotina</taxon>
        <taxon>Agaricomycetes</taxon>
        <taxon>Polyporales</taxon>
        <taxon>Fibroporiaceae</taxon>
        <taxon>Fibroporia</taxon>
    </lineage>
</organism>
<gene>
    <name evidence="3" type="ORF">FIBRA_05228</name>
</gene>
<dbReference type="STRING" id="599839.J4G8U9"/>
<evidence type="ECO:0000313" key="4">
    <source>
        <dbReference type="Proteomes" id="UP000006352"/>
    </source>
</evidence>
<sequence>MHIAPAHHKRQPSVGLPTNIFGSERLSGSTVATATGLILNTSTVSSVSITAPPLVSSLSLTPAVPTPSTTSLTSPSPSVAPASAVSSGSSISLGTVIGACIGAFSGLALVVAAYYIYSKRTKRAGAPPPRSISDKWKQLDDGGENGRSTAAANVARSPAHHEMEEKNFAMFKKSTPSVRTMHTKTSDEPVDLPPFEFSKYHPDLAKELALEQPTRPFIPQRAGTDSGVSWDGSTVHDDSFLSMRSVRAESGTMSPTVVLAKTTPAAILSPAHKWESAEVLTMEHEQTADARELQNPFADLNEQRRSVSNPFFNAQELQRTAPRSRSRSNSRTSRASHATHSRRASQSTVRQSARISNPFSDVQQVPVYHVEPPPPLHLHGPENLIASGASANAFGDHALRSLIAALDLTQEEVEERLRVASMDASTLSRFSTMTSGTNDTDIGTVREFPMPPDMDRAPP</sequence>
<feature type="region of interest" description="Disordered" evidence="1">
    <location>
        <begin position="430"/>
        <end position="459"/>
    </location>
</feature>
<keyword evidence="2" id="KW-0472">Membrane</keyword>
<feature type="compositionally biased region" description="Polar residues" evidence="1">
    <location>
        <begin position="430"/>
        <end position="441"/>
    </location>
</feature>
<evidence type="ECO:0000256" key="2">
    <source>
        <dbReference type="SAM" id="Phobius"/>
    </source>
</evidence>
<feature type="compositionally biased region" description="Polar residues" evidence="1">
    <location>
        <begin position="344"/>
        <end position="360"/>
    </location>
</feature>
<dbReference type="GeneID" id="24098019"/>